<name>A0A382S3A8_9ZZZZ</name>
<feature type="non-terminal residue" evidence="1">
    <location>
        <position position="1"/>
    </location>
</feature>
<dbReference type="EMBL" id="UINC01125850">
    <property type="protein sequence ID" value="SVD03965.1"/>
    <property type="molecule type" value="Genomic_DNA"/>
</dbReference>
<proteinExistence type="predicted"/>
<gene>
    <name evidence="1" type="ORF">METZ01_LOCUS356819</name>
</gene>
<evidence type="ECO:0000313" key="1">
    <source>
        <dbReference type="EMBL" id="SVD03965.1"/>
    </source>
</evidence>
<reference evidence="1" key="1">
    <citation type="submission" date="2018-05" db="EMBL/GenBank/DDBJ databases">
        <authorList>
            <person name="Lanie J.A."/>
            <person name="Ng W.-L."/>
            <person name="Kazmierczak K.M."/>
            <person name="Andrzejewski T.M."/>
            <person name="Davidsen T.M."/>
            <person name="Wayne K.J."/>
            <person name="Tettelin H."/>
            <person name="Glass J.I."/>
            <person name="Rusch D."/>
            <person name="Podicherti R."/>
            <person name="Tsui H.-C.T."/>
            <person name="Winkler M.E."/>
        </authorList>
    </citation>
    <scope>NUCLEOTIDE SEQUENCE</scope>
</reference>
<sequence length="206" mass="22976">VLLGGIPRTPMFSSLTGQNYQQMASYFDLLFPKHYFWHRGIDGMVGTIARWVKRLGAWNPSLTVADRFAVVEALLGIRLPGVQTLMDLEMGLGQEFFSQVVYTETWRALEAIGDADKVIAWVSTGRGPHGGDQMPTRELRGILEASQEAGLQRFLYHPEPDFGASEWLVISSMCGKVWDEDPAGYWPSGTDRPDTWNGGRIAPDEV</sequence>
<dbReference type="AlphaFoldDB" id="A0A382S3A8"/>
<organism evidence="1">
    <name type="scientific">marine metagenome</name>
    <dbReference type="NCBI Taxonomy" id="408172"/>
    <lineage>
        <taxon>unclassified sequences</taxon>
        <taxon>metagenomes</taxon>
        <taxon>ecological metagenomes</taxon>
    </lineage>
</organism>
<protein>
    <submittedName>
        <fullName evidence="1">Uncharacterized protein</fullName>
    </submittedName>
</protein>
<accession>A0A382S3A8</accession>